<dbReference type="InterPro" id="IPR016195">
    <property type="entry name" value="Pol/histidinol_Pase-like"/>
</dbReference>
<dbReference type="SUPFAM" id="SSF89550">
    <property type="entry name" value="PHP domain-like"/>
    <property type="match status" value="1"/>
</dbReference>
<dbReference type="RefSeq" id="WP_277862707.1">
    <property type="nucleotide sequence ID" value="NZ_JARRAG010000002.1"/>
</dbReference>
<proteinExistence type="predicted"/>
<organism evidence="2 3">
    <name type="scientific">Paludisphaera mucosa</name>
    <dbReference type="NCBI Taxonomy" id="3030827"/>
    <lineage>
        <taxon>Bacteria</taxon>
        <taxon>Pseudomonadati</taxon>
        <taxon>Planctomycetota</taxon>
        <taxon>Planctomycetia</taxon>
        <taxon>Isosphaerales</taxon>
        <taxon>Isosphaeraceae</taxon>
        <taxon>Paludisphaera</taxon>
    </lineage>
</organism>
<dbReference type="Proteomes" id="UP001216907">
    <property type="component" value="Unassembled WGS sequence"/>
</dbReference>
<dbReference type="SUPFAM" id="SSF75005">
    <property type="entry name" value="Arabinanase/levansucrase/invertase"/>
    <property type="match status" value="1"/>
</dbReference>
<name>A0ABT6FFU7_9BACT</name>
<dbReference type="PANTHER" id="PTHR42924:SF11">
    <property type="entry name" value="POLYMERASE_HISTIDINOL PHOSPHATASE N-TERMINAL DOMAIN-CONTAINING PROTEIN"/>
    <property type="match status" value="1"/>
</dbReference>
<gene>
    <name evidence="2" type="ORF">PZE19_21760</name>
</gene>
<evidence type="ECO:0000313" key="3">
    <source>
        <dbReference type="Proteomes" id="UP001216907"/>
    </source>
</evidence>
<reference evidence="2 3" key="1">
    <citation type="submission" date="2023-03" db="EMBL/GenBank/DDBJ databases">
        <title>Paludisphaera mucosa sp. nov. a novel planctomycete from northern fen.</title>
        <authorList>
            <person name="Ivanova A."/>
        </authorList>
    </citation>
    <scope>NUCLEOTIDE SEQUENCE [LARGE SCALE GENOMIC DNA]</scope>
    <source>
        <strain evidence="2 3">Pla2</strain>
    </source>
</reference>
<feature type="signal peptide" evidence="1">
    <location>
        <begin position="1"/>
        <end position="21"/>
    </location>
</feature>
<evidence type="ECO:0000313" key="2">
    <source>
        <dbReference type="EMBL" id="MDG3006407.1"/>
    </source>
</evidence>
<dbReference type="PANTHER" id="PTHR42924">
    <property type="entry name" value="EXONUCLEASE"/>
    <property type="match status" value="1"/>
</dbReference>
<feature type="chain" id="PRO_5047177217" description="Polymerase/histidinol phosphatase N-terminal domain-containing protein" evidence="1">
    <location>
        <begin position="22"/>
        <end position="735"/>
    </location>
</feature>
<evidence type="ECO:0008006" key="4">
    <source>
        <dbReference type="Google" id="ProtNLM"/>
    </source>
</evidence>
<dbReference type="InterPro" id="IPR023296">
    <property type="entry name" value="Glyco_hydro_beta-prop_sf"/>
</dbReference>
<comment type="caution">
    <text evidence="2">The sequence shown here is derived from an EMBL/GenBank/DDBJ whole genome shotgun (WGS) entry which is preliminary data.</text>
</comment>
<dbReference type="EMBL" id="JARRAG010000002">
    <property type="protein sequence ID" value="MDG3006407.1"/>
    <property type="molecule type" value="Genomic_DNA"/>
</dbReference>
<keyword evidence="1" id="KW-0732">Signal</keyword>
<protein>
    <recommendedName>
        <fullName evidence="4">Polymerase/histidinol phosphatase N-terminal domain-containing protein</fullName>
    </recommendedName>
</protein>
<sequence length="735" mass="82661">MRSSIFLFILVLAPSIARPQAAPPPGDPARAEPGWFKGNLHTHSLWSDGDDYPEMIVDWYAHRGYQFLALSDHNVLGQGEKWMSVAAANGRARHDAFDLYLKRFGEAWVETRTEKDDRQVRLKPLSEYRTLFEQPGRFLLIQGEELTDRFESKPIHMNATNLLELIKPQGGKSVVDVMTNDLAAVEEQSKRLGRPILGHLNHPNFGYAITAEELAMVTRERFFEVYNGHNDVHHQGDEHHVGVERMWDVINTLRIGEMGAAPVYGLATDDSHHYFDKGGASPGRGWVMVRSRFLTPESIVKGIQAGDFYASSGVALKSIAYAAENRTLSLEIEPRGEARYTTQFVGTPRNYDRTRKPVMGQDGKPLAVTQRYSDDVGKVLATVEGATASYRLTGDELYVRAVVTSDHPPENPSFPGQKAQAWTQPVGWERPANPPHVDAEVGRRPEIRKLGTIDVNMVEATPIVFRDRLYRFEYVRKDYRPNTTGDSYFRLVDVETGEASPAFAQGYDLGCAYAEGGSIWAFAVNDWDGSKVVAFKSDDLKTWEVHPALDLPGWGLFNTSVCKAGDRYVMAIEVGKPPEVVGVPFTTRFAESADLKTWALLPEDRVYTRERYVACPSIRHLDGDFYMTYLETLPGPRYETYIVRSKDLIHWQPSRFNPILAASPQDKAIANPRLDDEQRTKIAGAVDRNNSDMDFCEFHGRTIINYSWGNQQGTEFLAEAVHDGSLASFLKAFFP</sequence>
<dbReference type="Gene3D" id="3.20.20.140">
    <property type="entry name" value="Metal-dependent hydrolases"/>
    <property type="match status" value="1"/>
</dbReference>
<evidence type="ECO:0000256" key="1">
    <source>
        <dbReference type="SAM" id="SignalP"/>
    </source>
</evidence>
<dbReference type="InterPro" id="IPR052018">
    <property type="entry name" value="PHP_domain"/>
</dbReference>
<accession>A0ABT6FFU7</accession>
<keyword evidence="3" id="KW-1185">Reference proteome</keyword>
<dbReference type="Gene3D" id="2.115.10.20">
    <property type="entry name" value="Glycosyl hydrolase domain, family 43"/>
    <property type="match status" value="1"/>
</dbReference>